<dbReference type="SUPFAM" id="SSF52540">
    <property type="entry name" value="P-loop containing nucleoside triphosphate hydrolases"/>
    <property type="match status" value="1"/>
</dbReference>
<evidence type="ECO:0000313" key="3">
    <source>
        <dbReference type="Proteomes" id="UP000003980"/>
    </source>
</evidence>
<dbReference type="Proteomes" id="UP000003980">
    <property type="component" value="Unassembled WGS sequence"/>
</dbReference>
<dbReference type="STRING" id="671065.MetMK1DRAFT_00014170"/>
<proteinExistence type="predicted"/>
<keyword evidence="3" id="KW-1185">Reference proteome</keyword>
<gene>
    <name evidence="2" type="ORF">MetMK1DRAFT_00014170</name>
</gene>
<dbReference type="InterPro" id="IPR027417">
    <property type="entry name" value="P-loop_NTPase"/>
</dbReference>
<dbReference type="AlphaFoldDB" id="H2C418"/>
<feature type="domain" description="CobQ/CobB/MinD/ParA nucleotide binding" evidence="1">
    <location>
        <begin position="4"/>
        <end position="183"/>
    </location>
</feature>
<dbReference type="Pfam" id="PF01656">
    <property type="entry name" value="CbiA"/>
    <property type="match status" value="1"/>
</dbReference>
<accession>H2C418</accession>
<dbReference type="OrthoDB" id="36110at2157"/>
<evidence type="ECO:0000313" key="2">
    <source>
        <dbReference type="EMBL" id="EHP70913.1"/>
    </source>
</evidence>
<protein>
    <submittedName>
        <fullName evidence="2">CobQ/CobB/MinD/ParA nucleotide binding domain-containing protein</fullName>
    </submittedName>
</protein>
<sequence length="238" mass="26537">MLRLAIVSPKGGVGKSTIAYYLSKELSKRYRVILVDRDLTATISSIFGIKIGILNYLTDNVQGSFVHEEGNLKVISMARYQPTEVPNMDNFYPIYKTLLDGADILITDNPPGGISELEIMEYKAYYKARGEVHSYFVAVSTPGLVLERTLNFLGESAKILKHMVPELSFVKTIALVINMSKESLQGLSGINVIAIPFYRDLLYKGFQNCDPPKEIHQLVKVIEPLVSEAQGMSERNVS</sequence>
<dbReference type="InterPro" id="IPR002586">
    <property type="entry name" value="CobQ/CobB/MinD/ParA_Nub-bd_dom"/>
</dbReference>
<organism evidence="2 3">
    <name type="scientific">Metallosphaera yellowstonensis MK1</name>
    <dbReference type="NCBI Taxonomy" id="671065"/>
    <lineage>
        <taxon>Archaea</taxon>
        <taxon>Thermoproteota</taxon>
        <taxon>Thermoprotei</taxon>
        <taxon>Sulfolobales</taxon>
        <taxon>Sulfolobaceae</taxon>
        <taxon>Metallosphaera</taxon>
    </lineage>
</organism>
<dbReference type="EMBL" id="JH597761">
    <property type="protein sequence ID" value="EHP70913.1"/>
    <property type="molecule type" value="Genomic_DNA"/>
</dbReference>
<dbReference type="HOGENOM" id="CLU_090891_1_0_2"/>
<dbReference type="Gene3D" id="3.40.50.300">
    <property type="entry name" value="P-loop containing nucleotide triphosphate hydrolases"/>
    <property type="match status" value="1"/>
</dbReference>
<dbReference type="RefSeq" id="WP_009071859.1">
    <property type="nucleotide sequence ID" value="NZ_JH597761.1"/>
</dbReference>
<name>H2C418_9CREN</name>
<evidence type="ECO:0000259" key="1">
    <source>
        <dbReference type="Pfam" id="PF01656"/>
    </source>
</evidence>
<dbReference type="eggNOG" id="arCOG07293">
    <property type="taxonomic scope" value="Archaea"/>
</dbReference>
<reference evidence="2 3" key="1">
    <citation type="submission" date="2012-01" db="EMBL/GenBank/DDBJ databases">
        <title>Improved High-Quality Draft sequence of Metallosphaera yellowstonensis MK1.</title>
        <authorList>
            <consortium name="US DOE Joint Genome Institute"/>
            <person name="Lucas S."/>
            <person name="Han J."/>
            <person name="Cheng J.-F."/>
            <person name="Goodwin L."/>
            <person name="Pitluck S."/>
            <person name="Peters L."/>
            <person name="Teshima H."/>
            <person name="Detter J.C."/>
            <person name="Han C."/>
            <person name="Tapia R."/>
            <person name="Land M."/>
            <person name="Hauser L."/>
            <person name="Kyrpides N."/>
            <person name="Kozubal M."/>
            <person name="Macur R.E."/>
            <person name="Jay Z."/>
            <person name="Inskeep W."/>
            <person name="Woyke T."/>
        </authorList>
    </citation>
    <scope>NUCLEOTIDE SEQUENCE [LARGE SCALE GENOMIC DNA]</scope>
    <source>
        <strain evidence="2 3">MK1</strain>
    </source>
</reference>